<dbReference type="OrthoDB" id="10250557at2759"/>
<gene>
    <name evidence="1" type="ORF">GMRT_11123</name>
</gene>
<name>A0A4Z1SST9_GIAMU</name>
<reference evidence="1 2" key="1">
    <citation type="submission" date="2019-05" db="EMBL/GenBank/DDBJ databases">
        <title>The compact genome of Giardia muris reveals important steps in the evolution of intestinal protozoan parasites.</title>
        <authorList>
            <person name="Xu F."/>
            <person name="Jimenez-Gonzalez A."/>
            <person name="Einarsson E."/>
            <person name="Astvaldsson A."/>
            <person name="Peirasmaki D."/>
            <person name="Eckmann L."/>
            <person name="Andersson J.O."/>
            <person name="Svard S.G."/>
            <person name="Jerlstrom-Hultqvist J."/>
        </authorList>
    </citation>
    <scope>NUCLEOTIDE SEQUENCE [LARGE SCALE GENOMIC DNA]</scope>
    <source>
        <strain evidence="1 2">Roberts-Thomson</strain>
    </source>
</reference>
<dbReference type="AlphaFoldDB" id="A0A4Z1SST9"/>
<accession>A0A4Z1SST9</accession>
<protein>
    <submittedName>
        <fullName evidence="1">Uncharacterized protein</fullName>
    </submittedName>
</protein>
<organism evidence="1 2">
    <name type="scientific">Giardia muris</name>
    <dbReference type="NCBI Taxonomy" id="5742"/>
    <lineage>
        <taxon>Eukaryota</taxon>
        <taxon>Metamonada</taxon>
        <taxon>Diplomonadida</taxon>
        <taxon>Hexamitidae</taxon>
        <taxon>Giardiinae</taxon>
        <taxon>Giardia</taxon>
    </lineage>
</organism>
<comment type="caution">
    <text evidence="1">The sequence shown here is derived from an EMBL/GenBank/DDBJ whole genome shotgun (WGS) entry which is preliminary data.</text>
</comment>
<proteinExistence type="predicted"/>
<sequence>MATQHNWPAIRHDYRPFGLSYHKLAAPTIADLVKVCEHYLEVINTQCDGERKTRTYIDVKTTIQMVYRMVLKLARTTEQVHRQKVRNSHMEHEFDVLSSADLPTDPKRTVEGMKHELLTLETEYVLRLDTIESLKRRILMLEASLEPTTDPCLF</sequence>
<keyword evidence="2" id="KW-1185">Reference proteome</keyword>
<dbReference type="VEuPathDB" id="GiardiaDB:GMRT_11123"/>
<evidence type="ECO:0000313" key="1">
    <source>
        <dbReference type="EMBL" id="TNJ28934.1"/>
    </source>
</evidence>
<dbReference type="EMBL" id="VDLU01000002">
    <property type="protein sequence ID" value="TNJ28934.1"/>
    <property type="molecule type" value="Genomic_DNA"/>
</dbReference>
<dbReference type="Proteomes" id="UP000315496">
    <property type="component" value="Chromosome 2"/>
</dbReference>
<evidence type="ECO:0000313" key="2">
    <source>
        <dbReference type="Proteomes" id="UP000315496"/>
    </source>
</evidence>